<evidence type="ECO:0000313" key="2">
    <source>
        <dbReference type="EMBL" id="ONH31448.1"/>
    </source>
</evidence>
<dbReference type="Proteomes" id="UP000188929">
    <property type="component" value="Unassembled WGS sequence"/>
</dbReference>
<proteinExistence type="predicted"/>
<name>A0A1V2IE28_9ACTN</name>
<dbReference type="InterPro" id="IPR020613">
    <property type="entry name" value="Thiolase_CS"/>
</dbReference>
<dbReference type="PROSITE" id="PS00737">
    <property type="entry name" value="THIOLASE_2"/>
    <property type="match status" value="1"/>
</dbReference>
<sequence length="68" mass="6969">MNPLGGAIAVGHPLGASGAILMTRLVNHLRDNHLRDNGLRDNGLCYGLQTMCEGGGTANATLVGLVEA</sequence>
<dbReference type="AlphaFoldDB" id="A0A1V2IE28"/>
<evidence type="ECO:0000313" key="3">
    <source>
        <dbReference type="Proteomes" id="UP000188929"/>
    </source>
</evidence>
<dbReference type="InterPro" id="IPR020617">
    <property type="entry name" value="Thiolase_C"/>
</dbReference>
<evidence type="ECO:0000259" key="1">
    <source>
        <dbReference type="Pfam" id="PF02803"/>
    </source>
</evidence>
<organism evidence="2 3">
    <name type="scientific">Pseudofrankia asymbiotica</name>
    <dbReference type="NCBI Taxonomy" id="1834516"/>
    <lineage>
        <taxon>Bacteria</taxon>
        <taxon>Bacillati</taxon>
        <taxon>Actinomycetota</taxon>
        <taxon>Actinomycetes</taxon>
        <taxon>Frankiales</taxon>
        <taxon>Frankiaceae</taxon>
        <taxon>Pseudofrankia</taxon>
    </lineage>
</organism>
<comment type="caution">
    <text evidence="2">The sequence shown here is derived from an EMBL/GenBank/DDBJ whole genome shotgun (WGS) entry which is preliminary data.</text>
</comment>
<dbReference type="STRING" id="1834516.BL253_09425"/>
<dbReference type="SUPFAM" id="SSF53901">
    <property type="entry name" value="Thiolase-like"/>
    <property type="match status" value="1"/>
</dbReference>
<accession>A0A1V2IE28</accession>
<dbReference type="Pfam" id="PF02803">
    <property type="entry name" value="Thiolase_C"/>
    <property type="match status" value="1"/>
</dbReference>
<keyword evidence="3" id="KW-1185">Reference proteome</keyword>
<dbReference type="InterPro" id="IPR016039">
    <property type="entry name" value="Thiolase-like"/>
</dbReference>
<dbReference type="Gene3D" id="3.40.47.10">
    <property type="match status" value="1"/>
</dbReference>
<protein>
    <recommendedName>
        <fullName evidence="1">Thiolase C-terminal domain-containing protein</fullName>
    </recommendedName>
</protein>
<dbReference type="PANTHER" id="PTHR43365:SF1">
    <property type="entry name" value="ACETYL-COA C-ACYLTRANSFERASE"/>
    <property type="match status" value="1"/>
</dbReference>
<gene>
    <name evidence="2" type="ORF">BL253_09425</name>
</gene>
<dbReference type="PANTHER" id="PTHR43365">
    <property type="entry name" value="BLR7806 PROTEIN"/>
    <property type="match status" value="1"/>
</dbReference>
<dbReference type="GO" id="GO:0016747">
    <property type="term" value="F:acyltransferase activity, transferring groups other than amino-acyl groups"/>
    <property type="evidence" value="ECO:0007669"/>
    <property type="project" value="InterPro"/>
</dbReference>
<dbReference type="EMBL" id="MOMC01000016">
    <property type="protein sequence ID" value="ONH31448.1"/>
    <property type="molecule type" value="Genomic_DNA"/>
</dbReference>
<reference evidence="3" key="1">
    <citation type="submission" date="2016-10" db="EMBL/GenBank/DDBJ databases">
        <title>Frankia sp. NRRL B-16386 Genome sequencing.</title>
        <authorList>
            <person name="Ghodhbane-Gtari F."/>
            <person name="Swanson E."/>
            <person name="Gueddou A."/>
            <person name="Hezbri K."/>
            <person name="Ktari K."/>
            <person name="Nouioui I."/>
            <person name="Morris K."/>
            <person name="Simpson S."/>
            <person name="Abebe-Akele F."/>
            <person name="Thomas K."/>
            <person name="Gtari M."/>
            <person name="Tisa L.S."/>
        </authorList>
    </citation>
    <scope>NUCLEOTIDE SEQUENCE [LARGE SCALE GENOMIC DNA]</scope>
    <source>
        <strain evidence="3">NRRL B-16386</strain>
    </source>
</reference>
<feature type="domain" description="Thiolase C-terminal" evidence="1">
    <location>
        <begin position="1"/>
        <end position="63"/>
    </location>
</feature>